<name>A0ABN8KAM1_9HYPH</name>
<organism evidence="1 2">
    <name type="scientific">Mesorhizobium ventifaucium</name>
    <dbReference type="NCBI Taxonomy" id="666020"/>
    <lineage>
        <taxon>Bacteria</taxon>
        <taxon>Pseudomonadati</taxon>
        <taxon>Pseudomonadota</taxon>
        <taxon>Alphaproteobacteria</taxon>
        <taxon>Hyphomicrobiales</taxon>
        <taxon>Phyllobacteriaceae</taxon>
        <taxon>Mesorhizobium</taxon>
    </lineage>
</organism>
<sequence>MRPSLPLIAVSCSTAPFTKVESRRVWGAESAIELFLFQELLYRGLAPLLQVLFYDDGSFYPSLYHLWRDIEFRHTPGMITEADMFFPNERVAVFCDSTKHHRGAKNAAKDRAVNQRLEAVGIRVARVPGAVIASDLGAAADMVTDALRERA</sequence>
<gene>
    <name evidence="1" type="ORF">MES4922_610005</name>
</gene>
<evidence type="ECO:0000313" key="2">
    <source>
        <dbReference type="Proteomes" id="UP001152604"/>
    </source>
</evidence>
<evidence type="ECO:0008006" key="3">
    <source>
        <dbReference type="Google" id="ProtNLM"/>
    </source>
</evidence>
<evidence type="ECO:0000313" key="1">
    <source>
        <dbReference type="EMBL" id="CAH2407296.1"/>
    </source>
</evidence>
<accession>A0ABN8KAM1</accession>
<dbReference type="Proteomes" id="UP001152604">
    <property type="component" value="Unassembled WGS sequence"/>
</dbReference>
<comment type="caution">
    <text evidence="1">The sequence shown here is derived from an EMBL/GenBank/DDBJ whole genome shotgun (WGS) entry which is preliminary data.</text>
</comment>
<keyword evidence="2" id="KW-1185">Reference proteome</keyword>
<dbReference type="SUPFAM" id="SSF52980">
    <property type="entry name" value="Restriction endonuclease-like"/>
    <property type="match status" value="1"/>
</dbReference>
<dbReference type="InterPro" id="IPR011335">
    <property type="entry name" value="Restrct_endonuc-II-like"/>
</dbReference>
<dbReference type="EMBL" id="CAKXZS010000058">
    <property type="protein sequence ID" value="CAH2407296.1"/>
    <property type="molecule type" value="Genomic_DNA"/>
</dbReference>
<reference evidence="1" key="1">
    <citation type="submission" date="2022-03" db="EMBL/GenBank/DDBJ databases">
        <authorList>
            <person name="Brunel B."/>
        </authorList>
    </citation>
    <scope>NUCLEOTIDE SEQUENCE</scope>
    <source>
        <strain evidence="1">STM4922sample</strain>
    </source>
</reference>
<protein>
    <recommendedName>
        <fullName evidence="3">DUF2726 domain-containing protein</fullName>
    </recommendedName>
</protein>
<proteinExistence type="predicted"/>
<dbReference type="Gene3D" id="3.40.960.10">
    <property type="entry name" value="VSR Endonuclease"/>
    <property type="match status" value="1"/>
</dbReference>